<feature type="compositionally biased region" description="Polar residues" evidence="1">
    <location>
        <begin position="654"/>
        <end position="666"/>
    </location>
</feature>
<accession>A0A8S1P6K1</accession>
<dbReference type="Pfam" id="PF07004">
    <property type="entry name" value="SHIPPO-rpt"/>
    <property type="match status" value="11"/>
</dbReference>
<dbReference type="InterPro" id="IPR051291">
    <property type="entry name" value="CIMAP"/>
</dbReference>
<evidence type="ECO:0000313" key="2">
    <source>
        <dbReference type="EMBL" id="CAD8098563.1"/>
    </source>
</evidence>
<dbReference type="AlphaFoldDB" id="A0A8S1P6K1"/>
<reference evidence="2" key="1">
    <citation type="submission" date="2021-01" db="EMBL/GenBank/DDBJ databases">
        <authorList>
            <consortium name="Genoscope - CEA"/>
            <person name="William W."/>
        </authorList>
    </citation>
    <scope>NUCLEOTIDE SEQUENCE</scope>
</reference>
<comment type="caution">
    <text evidence="2">The sequence shown here is derived from an EMBL/GenBank/DDBJ whole genome shotgun (WGS) entry which is preliminary data.</text>
</comment>
<sequence>MAFVYRSEIKSTYIPKTEKVGPGQYDQSSDQEFKPNLYPFNSTVEKCLQKQNQQTKGPGPGAYNLQGSFETQKVIFQSDEQEIKILEMPKPISVFRSSTLRFKEEQQQGPGPNYYFQEERRKFYSASQKNPKPKLNVMEQLVNENKYISIPSIPSNIHQGYVENSESQLEQKNGVNQSYEVGPGSYDFKSVFSNKKPRGVSWHKSNKKQQSINTENNIGPGQYDIISNCQPMYQMKPTTSFSSKLNRYSDFKFRNAKNNNGVIKKGLDNKSQSFHLSTNSGTTARDTDQESEYSYIEDATPGPGYYENASTQQTISQYLKKSQIKGSIRARTKRFLLNQNHIPGPGSYQVDVIQQKQQGPQPPFLIARKRFDEKLSESPPPGNYKVIDTMEQRLISKLVKAPLGQFGSNEDRFKNSNIEQPGPGTYDIMDEEIKNNKKKKFKGTSSFLSHVPKIQELLIPDMYPSPVAYHVDQHTIERKIVKTEEDNPKLAVIKPPFGVAEERWKIKEEIEEDDDDEPIFMNKSQINSINLYKKKKKDQPPFLIKVQKSQLEQKNGVNQSYEVGPGSYDFKSVFSNKKPRGVSWHKSNKKQQSINTENNIGPGQYDIISNCQPMYQMKPTTSFSSKLNRYSDFKFRNAKNNNGVIKKGLDNKSQSFHLSTNSGTTARDTDQESEYSYIEDATPGPGYYENASTQQTISQYLKKSQIKGSIRARTKRFLLNQNHIPGPGSYQVDVIQQKQQGPQPPFLIARKRFDEKLSESPPPGNYKVIDTMEQRLISKLVKAPLGQFGSNEDRFKNSNIEQPGPGTYDIMDEEIKNNKKKKFKGTSSFLSHVPKIQELLIPDMYPSPVAYHVDQHTIERKIVKTEEDNPKLAVIKPPFGVAEERWKIKEEIEEDDDDEPIFMNKSQINSINLYKKKKKDQPPFLIKKERFVQSDQKNVQPGPSDYADGTFPNWNKRTFNIIFADI</sequence>
<dbReference type="Proteomes" id="UP000692954">
    <property type="component" value="Unassembled WGS sequence"/>
</dbReference>
<evidence type="ECO:0000256" key="1">
    <source>
        <dbReference type="SAM" id="MobiDB-lite"/>
    </source>
</evidence>
<dbReference type="EMBL" id="CAJJDN010000070">
    <property type="protein sequence ID" value="CAD8098563.1"/>
    <property type="molecule type" value="Genomic_DNA"/>
</dbReference>
<protein>
    <recommendedName>
        <fullName evidence="4">Sperm-tail PG-rich repeat protein</fullName>
    </recommendedName>
</protein>
<proteinExistence type="predicted"/>
<feature type="compositionally biased region" description="Polar residues" evidence="1">
    <location>
        <begin position="208"/>
        <end position="219"/>
    </location>
</feature>
<feature type="compositionally biased region" description="Polar residues" evidence="1">
    <location>
        <begin position="590"/>
        <end position="601"/>
    </location>
</feature>
<gene>
    <name evidence="2" type="ORF">PSON_ATCC_30995.1.T0700181</name>
</gene>
<keyword evidence="3" id="KW-1185">Reference proteome</keyword>
<dbReference type="InterPro" id="IPR010736">
    <property type="entry name" value="SHIPPO-rpt"/>
</dbReference>
<organism evidence="2 3">
    <name type="scientific">Paramecium sonneborni</name>
    <dbReference type="NCBI Taxonomy" id="65129"/>
    <lineage>
        <taxon>Eukaryota</taxon>
        <taxon>Sar</taxon>
        <taxon>Alveolata</taxon>
        <taxon>Ciliophora</taxon>
        <taxon>Intramacronucleata</taxon>
        <taxon>Oligohymenophorea</taxon>
        <taxon>Peniculida</taxon>
        <taxon>Parameciidae</taxon>
        <taxon>Paramecium</taxon>
    </lineage>
</organism>
<evidence type="ECO:0008006" key="4">
    <source>
        <dbReference type="Google" id="ProtNLM"/>
    </source>
</evidence>
<feature type="compositionally biased region" description="Polar residues" evidence="1">
    <location>
        <begin position="272"/>
        <end position="284"/>
    </location>
</feature>
<dbReference type="OrthoDB" id="406368at2759"/>
<feature type="region of interest" description="Disordered" evidence="1">
    <location>
        <begin position="197"/>
        <end position="219"/>
    </location>
</feature>
<evidence type="ECO:0000313" key="3">
    <source>
        <dbReference type="Proteomes" id="UP000692954"/>
    </source>
</evidence>
<feature type="region of interest" description="Disordered" evidence="1">
    <location>
        <begin position="654"/>
        <end position="674"/>
    </location>
</feature>
<feature type="region of interest" description="Disordered" evidence="1">
    <location>
        <begin position="580"/>
        <end position="601"/>
    </location>
</feature>
<name>A0A8S1P6K1_9CILI</name>
<dbReference type="PANTHER" id="PTHR21580">
    <property type="entry name" value="SHIPPO-1-RELATED"/>
    <property type="match status" value="1"/>
</dbReference>
<feature type="region of interest" description="Disordered" evidence="1">
    <location>
        <begin position="272"/>
        <end position="298"/>
    </location>
</feature>
<dbReference type="PANTHER" id="PTHR21580:SF60">
    <property type="entry name" value="SPERM-TAIL PG-RICH REPEAT-CONTAINING PROTEIN 2"/>
    <property type="match status" value="1"/>
</dbReference>